<dbReference type="InterPro" id="IPR042175">
    <property type="entry name" value="Cell/Rod_MreC_2"/>
</dbReference>
<dbReference type="RefSeq" id="WP_013007875.1">
    <property type="nucleotide sequence ID" value="NC_013939.1"/>
</dbReference>
<keyword evidence="9" id="KW-1185">Reference proteome</keyword>
<dbReference type="PANTHER" id="PTHR34138">
    <property type="entry name" value="CELL SHAPE-DETERMINING PROTEIN MREC"/>
    <property type="match status" value="1"/>
</dbReference>
<dbReference type="PANTHER" id="PTHR34138:SF1">
    <property type="entry name" value="CELL SHAPE-DETERMINING PROTEIN MREC"/>
    <property type="match status" value="1"/>
</dbReference>
<evidence type="ECO:0000256" key="2">
    <source>
        <dbReference type="ARBA" id="ARBA00013855"/>
    </source>
</evidence>
<dbReference type="eggNOG" id="COG1792">
    <property type="taxonomic scope" value="Bacteria"/>
</dbReference>
<evidence type="ECO:0000256" key="4">
    <source>
        <dbReference type="ARBA" id="ARBA00032089"/>
    </source>
</evidence>
<dbReference type="OrthoDB" id="9792313at2"/>
<dbReference type="STRING" id="639282.DEFDS_1159"/>
<protein>
    <recommendedName>
        <fullName evidence="2">Cell shape-determining protein MreC</fullName>
    </recommendedName>
    <alternativeName>
        <fullName evidence="4">Cell shape protein MreC</fullName>
    </alternativeName>
</protein>
<dbReference type="AlphaFoldDB" id="D3PDF5"/>
<keyword evidence="6" id="KW-1133">Transmembrane helix</keyword>
<keyword evidence="6" id="KW-0472">Membrane</keyword>
<dbReference type="Proteomes" id="UP000001520">
    <property type="component" value="Chromosome"/>
</dbReference>
<dbReference type="Gene3D" id="2.40.10.350">
    <property type="entry name" value="Rod shape-determining protein MreC, domain 2"/>
    <property type="match status" value="1"/>
</dbReference>
<sequence>MFNIKKKYVIIIILIFLLILVQYKIPSTYRPIKGLLGNILNPFLYLVDNTADFVNKTLDNYIFVINVKQNNIQLENKIQQLELENSILKEKVKELERLKKLLNFKEAYKFDTVAANVIGRNNLGFIKYLIIDMGSKDGIKVDLPVISSKGLVGKVVDVYRSSSKVKVILDKTLKVSVINFNSRETGVASGSDNGLIVVDFYSNLGQVNIGDLFITSGLGMLYPKGIPVGLVVKIKIPDYGLFKKVYLKPLVDFNKLENVLVILTK</sequence>
<keyword evidence="3" id="KW-0133">Cell shape</keyword>
<dbReference type="GO" id="GO:0008360">
    <property type="term" value="P:regulation of cell shape"/>
    <property type="evidence" value="ECO:0007669"/>
    <property type="project" value="UniProtKB-KW"/>
</dbReference>
<dbReference type="HOGENOM" id="CLU_042663_1_2_0"/>
<comment type="similarity">
    <text evidence="1">Belongs to the MreC family.</text>
</comment>
<evidence type="ECO:0000313" key="9">
    <source>
        <dbReference type="Proteomes" id="UP000001520"/>
    </source>
</evidence>
<dbReference type="Gene3D" id="2.40.10.340">
    <property type="entry name" value="Rod shape-determining protein MreC, domain 1"/>
    <property type="match status" value="1"/>
</dbReference>
<dbReference type="InterPro" id="IPR055342">
    <property type="entry name" value="MreC_beta-barrel_core"/>
</dbReference>
<evidence type="ECO:0000259" key="7">
    <source>
        <dbReference type="Pfam" id="PF04085"/>
    </source>
</evidence>
<keyword evidence="6" id="KW-0812">Transmembrane</keyword>
<feature type="transmembrane region" description="Helical" evidence="6">
    <location>
        <begin position="7"/>
        <end position="25"/>
    </location>
</feature>
<organism evidence="8 9">
    <name type="scientific">Deferribacter desulfuricans (strain DSM 14783 / JCM 11476 / NBRC 101012 / SSM1)</name>
    <dbReference type="NCBI Taxonomy" id="639282"/>
    <lineage>
        <taxon>Bacteria</taxon>
        <taxon>Pseudomonadati</taxon>
        <taxon>Deferribacterota</taxon>
        <taxon>Deferribacteres</taxon>
        <taxon>Deferribacterales</taxon>
        <taxon>Deferribacteraceae</taxon>
        <taxon>Deferribacter</taxon>
    </lineage>
</organism>
<dbReference type="EMBL" id="AP011529">
    <property type="protein sequence ID" value="BAI80628.1"/>
    <property type="molecule type" value="Genomic_DNA"/>
</dbReference>
<evidence type="ECO:0000256" key="5">
    <source>
        <dbReference type="SAM" id="Coils"/>
    </source>
</evidence>
<dbReference type="Pfam" id="PF04085">
    <property type="entry name" value="MreC"/>
    <property type="match status" value="1"/>
</dbReference>
<accession>D3PDF5</accession>
<evidence type="ECO:0000256" key="6">
    <source>
        <dbReference type="SAM" id="Phobius"/>
    </source>
</evidence>
<dbReference type="KEGG" id="ddf:DEFDS_1159"/>
<gene>
    <name evidence="8" type="primary">mreC</name>
    <name evidence="8" type="ordered locus">DEFDS_1159</name>
</gene>
<dbReference type="NCBIfam" id="TIGR00219">
    <property type="entry name" value="mreC"/>
    <property type="match status" value="1"/>
</dbReference>
<evidence type="ECO:0000256" key="3">
    <source>
        <dbReference type="ARBA" id="ARBA00022960"/>
    </source>
</evidence>
<dbReference type="GO" id="GO:0005886">
    <property type="term" value="C:plasma membrane"/>
    <property type="evidence" value="ECO:0007669"/>
    <property type="project" value="TreeGrafter"/>
</dbReference>
<proteinExistence type="inferred from homology"/>
<name>D3PDF5_DEFDS</name>
<feature type="domain" description="Rod shape-determining protein MreC beta-barrel core" evidence="7">
    <location>
        <begin position="117"/>
        <end position="262"/>
    </location>
</feature>
<evidence type="ECO:0000256" key="1">
    <source>
        <dbReference type="ARBA" id="ARBA00009369"/>
    </source>
</evidence>
<evidence type="ECO:0000313" key="8">
    <source>
        <dbReference type="EMBL" id="BAI80628.1"/>
    </source>
</evidence>
<reference evidence="8 9" key="1">
    <citation type="journal article" date="2010" name="DNA Res.">
        <title>Bacterial lifestyle in a deep-sea hydrothermal vent chimney revealed by the genome sequence of the thermophilic bacterium Deferribacter desulfuricans SSM1.</title>
        <authorList>
            <person name="Takaki Y."/>
            <person name="Shimamura S."/>
            <person name="Nakagawa S."/>
            <person name="Fukuhara Y."/>
            <person name="Horikawa H."/>
            <person name="Ankai A."/>
            <person name="Harada T."/>
            <person name="Hosoyama A."/>
            <person name="Oguchi A."/>
            <person name="Fukui S."/>
            <person name="Fujita N."/>
            <person name="Takami H."/>
            <person name="Takai K."/>
        </authorList>
    </citation>
    <scope>NUCLEOTIDE SEQUENCE [LARGE SCALE GENOMIC DNA]</scope>
    <source>
        <strain evidence="9">DSM 14783 / JCM 11476 / NBRC 101012 / SSM1</strain>
    </source>
</reference>
<feature type="coiled-coil region" evidence="5">
    <location>
        <begin position="64"/>
        <end position="105"/>
    </location>
</feature>
<dbReference type="InterPro" id="IPR042177">
    <property type="entry name" value="Cell/Rod_1"/>
</dbReference>
<dbReference type="InterPro" id="IPR007221">
    <property type="entry name" value="MreC"/>
</dbReference>
<dbReference type="PIRSF" id="PIRSF038471">
    <property type="entry name" value="MreC"/>
    <property type="match status" value="1"/>
</dbReference>
<keyword evidence="5" id="KW-0175">Coiled coil</keyword>